<dbReference type="CDD" id="cd00009">
    <property type="entry name" value="AAA"/>
    <property type="match status" value="1"/>
</dbReference>
<dbReference type="EMBL" id="JACFXU010000013">
    <property type="protein sequence ID" value="MBA6412485.1"/>
    <property type="molecule type" value="Genomic_DNA"/>
</dbReference>
<dbReference type="NCBIfam" id="NF003451">
    <property type="entry name" value="PRK05022.1"/>
    <property type="match status" value="1"/>
</dbReference>
<gene>
    <name evidence="7" type="primary">norR</name>
    <name evidence="7" type="ORF">H2508_05115</name>
</gene>
<dbReference type="AlphaFoldDB" id="A0A7W2TV19"/>
<dbReference type="PROSITE" id="PS00675">
    <property type="entry name" value="SIGMA54_INTERACT_1"/>
    <property type="match status" value="1"/>
</dbReference>
<evidence type="ECO:0000313" key="7">
    <source>
        <dbReference type="EMBL" id="MBA6412485.1"/>
    </source>
</evidence>
<reference evidence="7 8" key="1">
    <citation type="submission" date="2020-07" db="EMBL/GenBank/DDBJ databases">
        <title>Halieaceae bacterium, F7430, whole genome shotgun sequencing project.</title>
        <authorList>
            <person name="Jiang S."/>
            <person name="Liu Z.W."/>
            <person name="Du Z.J."/>
        </authorList>
    </citation>
    <scope>NUCLEOTIDE SEQUENCE [LARGE SCALE GENOMIC DNA]</scope>
    <source>
        <strain evidence="7 8">F7430</strain>
    </source>
</reference>
<dbReference type="Pfam" id="PF00158">
    <property type="entry name" value="Sigma54_activat"/>
    <property type="match status" value="1"/>
</dbReference>
<dbReference type="SUPFAM" id="SSF46689">
    <property type="entry name" value="Homeodomain-like"/>
    <property type="match status" value="1"/>
</dbReference>
<evidence type="ECO:0000256" key="2">
    <source>
        <dbReference type="ARBA" id="ARBA00022840"/>
    </source>
</evidence>
<feature type="domain" description="Sigma-54 factor interaction" evidence="6">
    <location>
        <begin position="191"/>
        <end position="420"/>
    </location>
</feature>
<dbReference type="InterPro" id="IPR029016">
    <property type="entry name" value="GAF-like_dom_sf"/>
</dbReference>
<dbReference type="InterPro" id="IPR025662">
    <property type="entry name" value="Sigma_54_int_dom_ATP-bd_1"/>
</dbReference>
<dbReference type="Gene3D" id="1.10.10.60">
    <property type="entry name" value="Homeodomain-like"/>
    <property type="match status" value="1"/>
</dbReference>
<dbReference type="Gene3D" id="3.40.50.300">
    <property type="entry name" value="P-loop containing nucleotide triphosphate hydrolases"/>
    <property type="match status" value="1"/>
</dbReference>
<evidence type="ECO:0000256" key="3">
    <source>
        <dbReference type="ARBA" id="ARBA00023015"/>
    </source>
</evidence>
<keyword evidence="2" id="KW-0067">ATP-binding</keyword>
<dbReference type="GO" id="GO:0005524">
    <property type="term" value="F:ATP binding"/>
    <property type="evidence" value="ECO:0007669"/>
    <property type="project" value="UniProtKB-KW"/>
</dbReference>
<name>A0A7W2TV19_9GAMM</name>
<keyword evidence="4" id="KW-0238">DNA-binding</keyword>
<protein>
    <submittedName>
        <fullName evidence="7">Nitric oxide reductase transcriptional regulator NorR</fullName>
    </submittedName>
</protein>
<sequence>MTSNTAFVDMAAIVADLSRSLPQQMRYQRLLEAFDRNFPCDAIALLELKGDTLVPRATKGLSPGVMGRRFAVANHPRLARLLASRKSLRFAADSELPDPYDGLIEHADGHLNIHDCMGAALLVDEVPWGVVTLDTLDPNAFDNLDMEVFEAFLGVASATVRAASLIDQLEQKLERRKTIELSQASPSGFEMIAESPEMVRLLTEIKTVASSDLTVLIQGETGVGKELVAKQIHHHSARASEPMVHVNCAALPLSLAESELFGHVKGAFTGAEDDRLGKFQLADEATLFLDEVGELPLELQSKLLRTLQNGEIQRVGSDQHQRVNVRVIAATNRDLKIEVAEGRFRADLYHRLSVYPLVVPPLRERVEDILPLAGYFLERNHRRLGLRGVRMTAAANRWMRSYAWPGNIRELEHTLSRAMIRAVTAGQDTKQVIGLDVAHLEQGAIVSEPQEQVELPPPAVLGKTLSEAVDDYKRDIIAESLREHGNNRAAVARALGLDRGNLVRQMQRLGLS</sequence>
<dbReference type="PANTHER" id="PTHR32071">
    <property type="entry name" value="TRANSCRIPTIONAL REGULATORY PROTEIN"/>
    <property type="match status" value="1"/>
</dbReference>
<dbReference type="RefSeq" id="WP_182169546.1">
    <property type="nucleotide sequence ID" value="NZ_JACFXU010000013.1"/>
</dbReference>
<dbReference type="Pfam" id="PF01590">
    <property type="entry name" value="GAF"/>
    <property type="match status" value="1"/>
</dbReference>
<dbReference type="Gene3D" id="3.30.450.40">
    <property type="match status" value="1"/>
</dbReference>
<organism evidence="7 8">
    <name type="scientific">Sediminihaliea albiluteola</name>
    <dbReference type="NCBI Taxonomy" id="2758564"/>
    <lineage>
        <taxon>Bacteria</taxon>
        <taxon>Pseudomonadati</taxon>
        <taxon>Pseudomonadota</taxon>
        <taxon>Gammaproteobacteria</taxon>
        <taxon>Cellvibrionales</taxon>
        <taxon>Halieaceae</taxon>
        <taxon>Sediminihaliea</taxon>
    </lineage>
</organism>
<keyword evidence="8" id="KW-1185">Reference proteome</keyword>
<dbReference type="InterPro" id="IPR002197">
    <property type="entry name" value="HTH_Fis"/>
</dbReference>
<dbReference type="SUPFAM" id="SSF55781">
    <property type="entry name" value="GAF domain-like"/>
    <property type="match status" value="1"/>
</dbReference>
<dbReference type="PANTHER" id="PTHR32071:SF35">
    <property type="entry name" value="ANAEROBIC NITRIC OXIDE REDUCTASE TRANSCRIPTION REGULATOR NORR"/>
    <property type="match status" value="1"/>
</dbReference>
<dbReference type="GO" id="GO:0043565">
    <property type="term" value="F:sequence-specific DNA binding"/>
    <property type="evidence" value="ECO:0007669"/>
    <property type="project" value="InterPro"/>
</dbReference>
<evidence type="ECO:0000256" key="5">
    <source>
        <dbReference type="ARBA" id="ARBA00023163"/>
    </source>
</evidence>
<dbReference type="InterPro" id="IPR025944">
    <property type="entry name" value="Sigma_54_int_dom_CS"/>
</dbReference>
<evidence type="ECO:0000313" key="8">
    <source>
        <dbReference type="Proteomes" id="UP000539350"/>
    </source>
</evidence>
<evidence type="ECO:0000256" key="4">
    <source>
        <dbReference type="ARBA" id="ARBA00023125"/>
    </source>
</evidence>
<keyword evidence="5" id="KW-0804">Transcription</keyword>
<evidence type="ECO:0000259" key="6">
    <source>
        <dbReference type="PROSITE" id="PS50045"/>
    </source>
</evidence>
<dbReference type="PRINTS" id="PR01590">
    <property type="entry name" value="HTHFIS"/>
</dbReference>
<dbReference type="FunFam" id="3.40.50.300:FF:000006">
    <property type="entry name" value="DNA-binding transcriptional regulator NtrC"/>
    <property type="match status" value="1"/>
</dbReference>
<comment type="caution">
    <text evidence="7">The sequence shown here is derived from an EMBL/GenBank/DDBJ whole genome shotgun (WGS) entry which is preliminary data.</text>
</comment>
<dbReference type="Pfam" id="PF25601">
    <property type="entry name" value="AAA_lid_14"/>
    <property type="match status" value="1"/>
</dbReference>
<accession>A0A7W2TV19</accession>
<proteinExistence type="predicted"/>
<dbReference type="PROSITE" id="PS00688">
    <property type="entry name" value="SIGMA54_INTERACT_3"/>
    <property type="match status" value="1"/>
</dbReference>
<evidence type="ECO:0000256" key="1">
    <source>
        <dbReference type="ARBA" id="ARBA00022741"/>
    </source>
</evidence>
<dbReference type="PROSITE" id="PS50045">
    <property type="entry name" value="SIGMA54_INTERACT_4"/>
    <property type="match status" value="1"/>
</dbReference>
<keyword evidence="3" id="KW-0805">Transcription regulation</keyword>
<dbReference type="Pfam" id="PF02954">
    <property type="entry name" value="HTH_8"/>
    <property type="match status" value="1"/>
</dbReference>
<dbReference type="InterPro" id="IPR003018">
    <property type="entry name" value="GAF"/>
</dbReference>
<dbReference type="InterPro" id="IPR003593">
    <property type="entry name" value="AAA+_ATPase"/>
</dbReference>
<dbReference type="InterPro" id="IPR027417">
    <property type="entry name" value="P-loop_NTPase"/>
</dbReference>
<dbReference type="InterPro" id="IPR009057">
    <property type="entry name" value="Homeodomain-like_sf"/>
</dbReference>
<dbReference type="Gene3D" id="1.10.8.60">
    <property type="match status" value="1"/>
</dbReference>
<dbReference type="GO" id="GO:0006355">
    <property type="term" value="P:regulation of DNA-templated transcription"/>
    <property type="evidence" value="ECO:0007669"/>
    <property type="project" value="InterPro"/>
</dbReference>
<dbReference type="Proteomes" id="UP000539350">
    <property type="component" value="Unassembled WGS sequence"/>
</dbReference>
<dbReference type="SUPFAM" id="SSF52540">
    <property type="entry name" value="P-loop containing nucleoside triphosphate hydrolases"/>
    <property type="match status" value="1"/>
</dbReference>
<keyword evidence="1" id="KW-0547">Nucleotide-binding</keyword>
<dbReference type="SMART" id="SM00382">
    <property type="entry name" value="AAA"/>
    <property type="match status" value="1"/>
</dbReference>
<dbReference type="InterPro" id="IPR058031">
    <property type="entry name" value="AAA_lid_NorR"/>
</dbReference>
<dbReference type="SMART" id="SM00065">
    <property type="entry name" value="GAF"/>
    <property type="match status" value="1"/>
</dbReference>
<dbReference type="InterPro" id="IPR002078">
    <property type="entry name" value="Sigma_54_int"/>
</dbReference>